<gene>
    <name evidence="4" type="ORF">IQ260_28080</name>
</gene>
<dbReference type="SUPFAM" id="SSF55811">
    <property type="entry name" value="Nudix"/>
    <property type="match status" value="1"/>
</dbReference>
<protein>
    <submittedName>
        <fullName evidence="4">NUDIX domain-containing protein</fullName>
    </submittedName>
</protein>
<dbReference type="PANTHER" id="PTHR43046:SF2">
    <property type="entry name" value="8-OXO-DGTP DIPHOSPHATASE-RELATED"/>
    <property type="match status" value="1"/>
</dbReference>
<evidence type="ECO:0000256" key="1">
    <source>
        <dbReference type="ARBA" id="ARBA00001946"/>
    </source>
</evidence>
<comment type="caution">
    <text evidence="4">The sequence shown here is derived from an EMBL/GenBank/DDBJ whole genome shotgun (WGS) entry which is preliminary data.</text>
</comment>
<comment type="cofactor">
    <cofactor evidence="1">
        <name>Mg(2+)</name>
        <dbReference type="ChEBI" id="CHEBI:18420"/>
    </cofactor>
</comment>
<dbReference type="EMBL" id="JADEXP010000448">
    <property type="protein sequence ID" value="MBE9070507.1"/>
    <property type="molecule type" value="Genomic_DNA"/>
</dbReference>
<dbReference type="PROSITE" id="PS51462">
    <property type="entry name" value="NUDIX"/>
    <property type="match status" value="1"/>
</dbReference>
<dbReference type="Gene3D" id="3.90.79.10">
    <property type="entry name" value="Nucleoside Triphosphate Pyrophosphohydrolase"/>
    <property type="match status" value="1"/>
</dbReference>
<evidence type="ECO:0000256" key="2">
    <source>
        <dbReference type="ARBA" id="ARBA00022801"/>
    </source>
</evidence>
<proteinExistence type="predicted"/>
<feature type="domain" description="Nudix hydrolase" evidence="3">
    <location>
        <begin position="4"/>
        <end position="116"/>
    </location>
</feature>
<evidence type="ECO:0000259" key="3">
    <source>
        <dbReference type="PROSITE" id="PS51462"/>
    </source>
</evidence>
<dbReference type="RefSeq" id="WP_193996369.1">
    <property type="nucleotide sequence ID" value="NZ_JADEXP010000448.1"/>
</dbReference>
<evidence type="ECO:0000313" key="5">
    <source>
        <dbReference type="Proteomes" id="UP000615026"/>
    </source>
</evidence>
<dbReference type="InterPro" id="IPR015797">
    <property type="entry name" value="NUDIX_hydrolase-like_dom_sf"/>
</dbReference>
<dbReference type="CDD" id="cd04690">
    <property type="entry name" value="NUDIX_Hydrolase"/>
    <property type="match status" value="1"/>
</dbReference>
<dbReference type="Pfam" id="PF00293">
    <property type="entry name" value="NUDIX"/>
    <property type="match status" value="1"/>
</dbReference>
<evidence type="ECO:0000313" key="4">
    <source>
        <dbReference type="EMBL" id="MBE9070507.1"/>
    </source>
</evidence>
<dbReference type="AlphaFoldDB" id="A0A929FCX1"/>
<feature type="non-terminal residue" evidence="4">
    <location>
        <position position="116"/>
    </location>
</feature>
<keyword evidence="5" id="KW-1185">Reference proteome</keyword>
<sequence>MTQSVLYVVAYAVINSQQLLTVRKKNTQKFMFPGGKFQPGEDAEAAIHREVREELSCDIDPSTFKTLGMFTTMAANEADTQLVATVFQGDLIGTPMASSEIAELRWIPIMAQEYGV</sequence>
<keyword evidence="2" id="KW-0378">Hydrolase</keyword>
<reference evidence="4" key="1">
    <citation type="submission" date="2020-10" db="EMBL/GenBank/DDBJ databases">
        <authorList>
            <person name="Castelo-Branco R."/>
            <person name="Eusebio N."/>
            <person name="Adriana R."/>
            <person name="Vieira A."/>
            <person name="Brugerolle De Fraissinette N."/>
            <person name="Rezende De Castro R."/>
            <person name="Schneider M.P."/>
            <person name="Vasconcelos V."/>
            <person name="Leao P.N."/>
        </authorList>
    </citation>
    <scope>NUCLEOTIDE SEQUENCE</scope>
    <source>
        <strain evidence="4">LEGE 11479</strain>
    </source>
</reference>
<name>A0A929FCX1_LEPEC</name>
<dbReference type="Proteomes" id="UP000615026">
    <property type="component" value="Unassembled WGS sequence"/>
</dbReference>
<organism evidence="4 5">
    <name type="scientific">Leptolyngbya cf. ectocarpi LEGE 11479</name>
    <dbReference type="NCBI Taxonomy" id="1828722"/>
    <lineage>
        <taxon>Bacteria</taxon>
        <taxon>Bacillati</taxon>
        <taxon>Cyanobacteriota</taxon>
        <taxon>Cyanophyceae</taxon>
        <taxon>Leptolyngbyales</taxon>
        <taxon>Leptolyngbyaceae</taxon>
        <taxon>Leptolyngbya group</taxon>
        <taxon>Leptolyngbya</taxon>
    </lineage>
</organism>
<accession>A0A929FCX1</accession>
<dbReference type="InterPro" id="IPR000086">
    <property type="entry name" value="NUDIX_hydrolase_dom"/>
</dbReference>
<dbReference type="PANTHER" id="PTHR43046">
    <property type="entry name" value="GDP-MANNOSE MANNOSYL HYDROLASE"/>
    <property type="match status" value="1"/>
</dbReference>
<dbReference type="GO" id="GO:0016787">
    <property type="term" value="F:hydrolase activity"/>
    <property type="evidence" value="ECO:0007669"/>
    <property type="project" value="UniProtKB-KW"/>
</dbReference>